<evidence type="ECO:0007829" key="5">
    <source>
        <dbReference type="PDB" id="6X1X"/>
    </source>
</evidence>
<comment type="similarity">
    <text evidence="1">Belongs to the GIPC family.</text>
</comment>
<dbReference type="FunFam" id="2.30.42.10:FF:000097">
    <property type="entry name" value="PDZ domain-containing protein GIPC1 isoform 1"/>
    <property type="match status" value="1"/>
</dbReference>
<dbReference type="InterPro" id="IPR056814">
    <property type="entry name" value="GIPC1-3_GH1"/>
</dbReference>
<accession>A9VCZ3</accession>
<keyword evidence="5 6" id="KW-0002">3D-structure</keyword>
<dbReference type="PANTHER" id="PTHR12259:SF1">
    <property type="entry name" value="GH21964P"/>
    <property type="match status" value="1"/>
</dbReference>
<dbReference type="InterPro" id="IPR055349">
    <property type="entry name" value="GH2_GIPC"/>
</dbReference>
<keyword evidence="4" id="KW-1185">Reference proteome</keyword>
<sequence length="295" mass="31797">MPRKSGPVPAAPSGAPAAAEQFDMVFHCQLAHGSPTKQVRDFTNVKQLYESIAKAFGIQTSEILYCTLNTHKVDMTRLLGGQIGLDDFLFAHVKGTEKTVKVIKDGPALGLTISDNGAGYAFIKKIREDSIMSRVANVAVGDHIAKINGTDLNGCRHFEVARMLKEIPIGSEFTMICVEPKKSFDEIAGRGAKPAGAQPNVAASAGKKTLRMKHNGAAVVEDVPSDAVSGIITKVDDLLENFVGIRDQELSTTIYDLAKAAPSDDVFAGSLDEQLADFEFPDDFVLDVYELVKKQ</sequence>
<dbReference type="SUPFAM" id="SSF50156">
    <property type="entry name" value="PDZ domain-like"/>
    <property type="match status" value="1"/>
</dbReference>
<dbReference type="GeneID" id="5895895"/>
<gene>
    <name evidence="3" type="ORF">MONBRDRAFT_39217</name>
</gene>
<organism evidence="3 4">
    <name type="scientific">Monosiga brevicollis</name>
    <name type="common">Choanoflagellate</name>
    <dbReference type="NCBI Taxonomy" id="81824"/>
    <lineage>
        <taxon>Eukaryota</taxon>
        <taxon>Choanoflagellata</taxon>
        <taxon>Craspedida</taxon>
        <taxon>Salpingoecidae</taxon>
        <taxon>Monosiga</taxon>
    </lineage>
</organism>
<reference evidence="3 4" key="1">
    <citation type="journal article" date="2008" name="Nature">
        <title>The genome of the choanoflagellate Monosiga brevicollis and the origin of metazoans.</title>
        <authorList>
            <consortium name="JGI Sequencing"/>
            <person name="King N."/>
            <person name="Westbrook M.J."/>
            <person name="Young S.L."/>
            <person name="Kuo A."/>
            <person name="Abedin M."/>
            <person name="Chapman J."/>
            <person name="Fairclough S."/>
            <person name="Hellsten U."/>
            <person name="Isogai Y."/>
            <person name="Letunic I."/>
            <person name="Marr M."/>
            <person name="Pincus D."/>
            <person name="Putnam N."/>
            <person name="Rokas A."/>
            <person name="Wright K.J."/>
            <person name="Zuzow R."/>
            <person name="Dirks W."/>
            <person name="Good M."/>
            <person name="Goodstein D."/>
            <person name="Lemons D."/>
            <person name="Li W."/>
            <person name="Lyons J.B."/>
            <person name="Morris A."/>
            <person name="Nichols S."/>
            <person name="Richter D.J."/>
            <person name="Salamov A."/>
            <person name="Bork P."/>
            <person name="Lim W.A."/>
            <person name="Manning G."/>
            <person name="Miller W.T."/>
            <person name="McGinnis W."/>
            <person name="Shapiro H."/>
            <person name="Tjian R."/>
            <person name="Grigoriev I.V."/>
            <person name="Rokhsar D."/>
        </authorList>
    </citation>
    <scope>NUCLEOTIDE SEQUENCE [LARGE SCALE GENOMIC DNA]</scope>
    <source>
        <strain evidence="4">MX1 / ATCC 50154</strain>
    </source>
</reference>
<dbReference type="PROSITE" id="PS50106">
    <property type="entry name" value="PDZ"/>
    <property type="match status" value="1"/>
</dbReference>
<dbReference type="RefSeq" id="XP_001750614.1">
    <property type="nucleotide sequence ID" value="XM_001750562.1"/>
</dbReference>
<dbReference type="EMBL" id="CH991584">
    <property type="protein sequence ID" value="EDQ84587.1"/>
    <property type="molecule type" value="Genomic_DNA"/>
</dbReference>
<dbReference type="STRING" id="81824.A9VCZ3"/>
<dbReference type="CDD" id="cd06707">
    <property type="entry name" value="PDZ_GIPC"/>
    <property type="match status" value="1"/>
</dbReference>
<dbReference type="SMART" id="SM00228">
    <property type="entry name" value="PDZ"/>
    <property type="match status" value="1"/>
</dbReference>
<protein>
    <recommendedName>
        <fullName evidence="2">PDZ domain-containing protein</fullName>
    </recommendedName>
</protein>
<dbReference type="PDB" id="6X22">
    <property type="method" value="X-ray"/>
    <property type="resolution" value="1.40 A"/>
    <property type="chains" value="A=94-183"/>
</dbReference>
<evidence type="ECO:0007829" key="6">
    <source>
        <dbReference type="PDB" id="6X20"/>
    </source>
</evidence>
<dbReference type="Gene3D" id="2.30.42.10">
    <property type="match status" value="1"/>
</dbReference>
<feature type="domain" description="PDZ" evidence="2">
    <location>
        <begin position="99"/>
        <end position="166"/>
    </location>
</feature>
<dbReference type="Proteomes" id="UP000001357">
    <property type="component" value="Unassembled WGS sequence"/>
</dbReference>
<dbReference type="InterPro" id="IPR001478">
    <property type="entry name" value="PDZ"/>
</dbReference>
<evidence type="ECO:0000259" key="2">
    <source>
        <dbReference type="PROSITE" id="PS50106"/>
    </source>
</evidence>
<evidence type="ECO:0000256" key="1">
    <source>
        <dbReference type="ARBA" id="ARBA00009011"/>
    </source>
</evidence>
<dbReference type="CDD" id="cd21180">
    <property type="entry name" value="GH2_GIPC"/>
    <property type="match status" value="1"/>
</dbReference>
<dbReference type="Pfam" id="PF25082">
    <property type="entry name" value="GIPC1_GH2"/>
    <property type="match status" value="1"/>
</dbReference>
<reference evidence="5 6" key="2">
    <citation type="journal article" date="2020" name="Protein Sci.">
        <title>Structural characterization and computational analysis of PDZ domains in Monosiga brevicollis.</title>
        <authorList>
            <person name="Gao M."/>
            <person name="Mackley I.G.P."/>
            <person name="Mesbahi-Vasey S."/>
            <person name="Bamonte H.A."/>
            <person name="Struyvenberg S.A."/>
            <person name="Landolt L."/>
            <person name="Pederson N.J."/>
            <person name="Williams L.I."/>
            <person name="Bahl C.D."/>
            <person name="Brooks L."/>
            <person name="Amacher J.F."/>
        </authorList>
    </citation>
    <scope>X-RAY CRYSTALLOGRAPHY (1.20 ANGSTROMS) OF 94-187</scope>
</reference>
<evidence type="ECO:0000313" key="3">
    <source>
        <dbReference type="EMBL" id="EDQ84587.1"/>
    </source>
</evidence>
<dbReference type="InterPro" id="IPR017379">
    <property type="entry name" value="GIPC1/2/3"/>
</dbReference>
<dbReference type="SMR" id="A9VCZ3"/>
<dbReference type="eggNOG" id="KOG3938">
    <property type="taxonomic scope" value="Eukaryota"/>
</dbReference>
<dbReference type="FunCoup" id="A9VCZ3">
    <property type="interactions" value="556"/>
</dbReference>
<dbReference type="KEGG" id="mbr:MONBRDRAFT_39217"/>
<dbReference type="OMA" id="VGWRHYE"/>
<dbReference type="AlphaFoldDB" id="A9VCZ3"/>
<dbReference type="Pfam" id="PF25083">
    <property type="entry name" value="GIPC1_GH1"/>
    <property type="match status" value="1"/>
</dbReference>
<dbReference type="PANTHER" id="PTHR12259">
    <property type="entry name" value="RGS-GAIP INTERACTING PROTEIN GIPC"/>
    <property type="match status" value="1"/>
</dbReference>
<dbReference type="InterPro" id="IPR036034">
    <property type="entry name" value="PDZ_sf"/>
</dbReference>
<dbReference type="PDB" id="6X20">
    <property type="method" value="X-ray"/>
    <property type="resolution" value="1.40 A"/>
    <property type="chains" value="A=94-183"/>
</dbReference>
<evidence type="ECO:0000313" key="4">
    <source>
        <dbReference type="Proteomes" id="UP000001357"/>
    </source>
</evidence>
<dbReference type="Pfam" id="PF00595">
    <property type="entry name" value="PDZ"/>
    <property type="match status" value="1"/>
</dbReference>
<name>A9VCZ3_MONBE</name>
<dbReference type="InParanoid" id="A9VCZ3"/>
<proteinExistence type="evidence at protein level"/>
<dbReference type="PDB" id="6X1X">
    <property type="method" value="X-ray"/>
    <property type="resolution" value="1.20 A"/>
    <property type="chains" value="A=94-187"/>
</dbReference>